<dbReference type="InterPro" id="IPR010487">
    <property type="entry name" value="NGRN/Rrg9"/>
</dbReference>
<dbReference type="OrthoDB" id="5578174at2759"/>
<accession>A0A5N6KU72</accession>
<evidence type="ECO:0000256" key="1">
    <source>
        <dbReference type="SAM" id="MobiDB-lite"/>
    </source>
</evidence>
<name>A0A5N6KU72_9ROSI</name>
<dbReference type="Proteomes" id="UP000327013">
    <property type="component" value="Unassembled WGS sequence"/>
</dbReference>
<comment type="caution">
    <text evidence="2">The sequence shown here is derived from an EMBL/GenBank/DDBJ whole genome shotgun (WGS) entry which is preliminary data.</text>
</comment>
<proteinExistence type="predicted"/>
<feature type="compositionally biased region" description="Polar residues" evidence="1">
    <location>
        <begin position="29"/>
        <end position="60"/>
    </location>
</feature>
<keyword evidence="3" id="KW-1185">Reference proteome</keyword>
<feature type="compositionally biased region" description="Basic and acidic residues" evidence="1">
    <location>
        <begin position="61"/>
        <end position="73"/>
    </location>
</feature>
<dbReference type="GO" id="GO:0005634">
    <property type="term" value="C:nucleus"/>
    <property type="evidence" value="ECO:0007669"/>
    <property type="project" value="TreeGrafter"/>
</dbReference>
<feature type="region of interest" description="Disordered" evidence="1">
    <location>
        <begin position="347"/>
        <end position="394"/>
    </location>
</feature>
<gene>
    <name evidence="2" type="ORF">FH972_023101</name>
</gene>
<feature type="compositionally biased region" description="Basic and acidic residues" evidence="1">
    <location>
        <begin position="347"/>
        <end position="362"/>
    </location>
</feature>
<reference evidence="2 3" key="1">
    <citation type="submission" date="2019-06" db="EMBL/GenBank/DDBJ databases">
        <title>A chromosomal-level reference genome of Carpinus fangiana (Coryloideae, Betulaceae).</title>
        <authorList>
            <person name="Yang X."/>
            <person name="Wang Z."/>
            <person name="Zhang L."/>
            <person name="Hao G."/>
            <person name="Liu J."/>
            <person name="Yang Y."/>
        </authorList>
    </citation>
    <scope>NUCLEOTIDE SEQUENCE [LARGE SCALE GENOMIC DNA]</scope>
    <source>
        <strain evidence="2">Cfa_2016G</strain>
        <tissue evidence="2">Leaf</tissue>
    </source>
</reference>
<evidence type="ECO:0000313" key="2">
    <source>
        <dbReference type="EMBL" id="KAB8346049.1"/>
    </source>
</evidence>
<dbReference type="EMBL" id="VIBQ01000013">
    <property type="protein sequence ID" value="KAB8346049.1"/>
    <property type="molecule type" value="Genomic_DNA"/>
</dbReference>
<sequence length="418" mass="47509">MACASCSRKTLSIFIDSILTARMQSVRLSSARGSSYHRSQRSLLTTQQRTYHRTPTNLHDSNLKPHDQTRTDDSYIPFDSVVDVAKPKDQLMTALPGPFTRPPVPEPLQDVEAPADTQNGFEPDIEVYGDLRGEDPRNIETGTGSNLSNLAEMGEHVGGPVRMIEYDRQPADRMARKERNREAIAARRRARAAGEELPSAEQLKQDLNKLDEISTRMKTSETFLKKSKETQAPRHEISKAAGTAKRLPAMAEKKKLESWQIQKGALQDKFKDEGWNPRKKLSPEALEGIRALHAQYPDHFTTPALAEQFKVSPEAIRRILKSKWRPNGEEEEKRMRRWDKRGEKIWTQKVEEGVHPPKKWREMGIGGGPRRQAQDRSMQRSKAQFVRRDVAKTTSTNIASAEVDEYSWLSSKMADADK</sequence>
<feature type="region of interest" description="Disordered" evidence="1">
    <location>
        <begin position="29"/>
        <end position="74"/>
    </location>
</feature>
<dbReference type="AlphaFoldDB" id="A0A5N6KU72"/>
<organism evidence="2 3">
    <name type="scientific">Carpinus fangiana</name>
    <dbReference type="NCBI Taxonomy" id="176857"/>
    <lineage>
        <taxon>Eukaryota</taxon>
        <taxon>Viridiplantae</taxon>
        <taxon>Streptophyta</taxon>
        <taxon>Embryophyta</taxon>
        <taxon>Tracheophyta</taxon>
        <taxon>Spermatophyta</taxon>
        <taxon>Magnoliopsida</taxon>
        <taxon>eudicotyledons</taxon>
        <taxon>Gunneridae</taxon>
        <taxon>Pentapetalae</taxon>
        <taxon>rosids</taxon>
        <taxon>fabids</taxon>
        <taxon>Fagales</taxon>
        <taxon>Betulaceae</taxon>
        <taxon>Carpinus</taxon>
    </lineage>
</organism>
<evidence type="ECO:0000313" key="3">
    <source>
        <dbReference type="Proteomes" id="UP000327013"/>
    </source>
</evidence>
<dbReference type="PANTHER" id="PTHR13475:SF3">
    <property type="entry name" value="NEUGRIN"/>
    <property type="match status" value="1"/>
</dbReference>
<dbReference type="PANTHER" id="PTHR13475">
    <property type="entry name" value="NEUGRIN"/>
    <property type="match status" value="1"/>
</dbReference>
<protein>
    <recommendedName>
        <fullName evidence="4">Required for respiratory growth protein 9, mitochondrial</fullName>
    </recommendedName>
</protein>
<dbReference type="Pfam" id="PF06413">
    <property type="entry name" value="Neugrin"/>
    <property type="match status" value="1"/>
</dbReference>
<evidence type="ECO:0008006" key="4">
    <source>
        <dbReference type="Google" id="ProtNLM"/>
    </source>
</evidence>